<accession>A0A813L5T4</accession>
<evidence type="ECO:0000313" key="1">
    <source>
        <dbReference type="EMBL" id="CAE8718587.1"/>
    </source>
</evidence>
<comment type="caution">
    <text evidence="1">The sequence shown here is derived from an EMBL/GenBank/DDBJ whole genome shotgun (WGS) entry which is preliminary data.</text>
</comment>
<reference evidence="1" key="1">
    <citation type="submission" date="2021-02" db="EMBL/GenBank/DDBJ databases">
        <authorList>
            <person name="Dougan E. K."/>
            <person name="Rhodes N."/>
            <person name="Thang M."/>
            <person name="Chan C."/>
        </authorList>
    </citation>
    <scope>NUCLEOTIDE SEQUENCE</scope>
</reference>
<dbReference type="Proteomes" id="UP000626109">
    <property type="component" value="Unassembled WGS sequence"/>
</dbReference>
<organism evidence="1 2">
    <name type="scientific">Polarella glacialis</name>
    <name type="common">Dinoflagellate</name>
    <dbReference type="NCBI Taxonomy" id="89957"/>
    <lineage>
        <taxon>Eukaryota</taxon>
        <taxon>Sar</taxon>
        <taxon>Alveolata</taxon>
        <taxon>Dinophyceae</taxon>
        <taxon>Suessiales</taxon>
        <taxon>Suessiaceae</taxon>
        <taxon>Polarella</taxon>
    </lineage>
</organism>
<dbReference type="InterPro" id="IPR023393">
    <property type="entry name" value="START-like_dom_sf"/>
</dbReference>
<name>A0A813L5T4_POLGL</name>
<dbReference type="AlphaFoldDB" id="A0A813L5T4"/>
<dbReference type="SUPFAM" id="SSF55961">
    <property type="entry name" value="Bet v1-like"/>
    <property type="match status" value="1"/>
</dbReference>
<evidence type="ECO:0008006" key="3">
    <source>
        <dbReference type="Google" id="ProtNLM"/>
    </source>
</evidence>
<evidence type="ECO:0000313" key="2">
    <source>
        <dbReference type="Proteomes" id="UP000626109"/>
    </source>
</evidence>
<dbReference type="Gene3D" id="3.30.530.20">
    <property type="match status" value="1"/>
</dbReference>
<protein>
    <recommendedName>
        <fullName evidence="3">Coenzyme Q-binding protein COQ10 START domain-containing protein</fullName>
    </recommendedName>
</protein>
<proteinExistence type="predicted"/>
<gene>
    <name evidence="1" type="ORF">PGLA2088_LOCUS40155</name>
</gene>
<dbReference type="EMBL" id="CAJNNW010033388">
    <property type="protein sequence ID" value="CAE8718587.1"/>
    <property type="molecule type" value="Genomic_DNA"/>
</dbReference>
<sequence>MLGRLLSLPRQLVGRCRSGPHMDHMLTAAAAVLTAGSTVALRVKTRTRAKTALAPLSLAVAVIGRRGQCSTAASASRQEAAGSRKWRYELPSRPPDFESRFTVEVEEQEVMLFHFAPNVLARLTPPLAAVRPRKVENLAEGSLNDFELDPLGLGLLPRIRWVARHYDVSTSGFTDLQEQGPMAFWCHRHSWKALDDGKTTEVVDRIWLEHRELGGAESLLTRLLFNRLGLEVLFQYRKWATTLLLRK</sequence>